<dbReference type="STRING" id="295069.SAMN05421856_102477"/>
<evidence type="ECO:0000313" key="1">
    <source>
        <dbReference type="EMBL" id="SEM33781.1"/>
    </source>
</evidence>
<reference evidence="2" key="1">
    <citation type="submission" date="2016-10" db="EMBL/GenBank/DDBJ databases">
        <authorList>
            <person name="Varghese N."/>
            <person name="Submissions S."/>
        </authorList>
    </citation>
    <scope>NUCLEOTIDE SEQUENCE [LARGE SCALE GENOMIC DNA]</scope>
    <source>
        <strain evidence="2">DSM 17453</strain>
    </source>
</reference>
<keyword evidence="2" id="KW-1185">Reference proteome</keyword>
<protein>
    <submittedName>
        <fullName evidence="1">Uncharacterized protein</fullName>
    </submittedName>
</protein>
<organism evidence="1 2">
    <name type="scientific">Chryseobacterium taichungense</name>
    <dbReference type="NCBI Taxonomy" id="295069"/>
    <lineage>
        <taxon>Bacteria</taxon>
        <taxon>Pseudomonadati</taxon>
        <taxon>Bacteroidota</taxon>
        <taxon>Flavobacteriia</taxon>
        <taxon>Flavobacteriales</taxon>
        <taxon>Weeksellaceae</taxon>
        <taxon>Chryseobacterium group</taxon>
        <taxon>Chryseobacterium</taxon>
    </lineage>
</organism>
<gene>
    <name evidence="1" type="ORF">SAMN05421856_102477</name>
</gene>
<sequence length="49" mass="5351">MISTLARIAALFELIFGFGCGGEAAATKTKKIASAESRIKLQRKTDWHI</sequence>
<proteinExistence type="predicted"/>
<accession>A0A1H7XJ51</accession>
<evidence type="ECO:0000313" key="2">
    <source>
        <dbReference type="Proteomes" id="UP000199450"/>
    </source>
</evidence>
<dbReference type="AlphaFoldDB" id="A0A1H7XJ51"/>
<dbReference type="RefSeq" id="WP_177175244.1">
    <property type="nucleotide sequence ID" value="NZ_FOBV01000002.1"/>
</dbReference>
<dbReference type="EMBL" id="FOBV01000002">
    <property type="protein sequence ID" value="SEM33781.1"/>
    <property type="molecule type" value="Genomic_DNA"/>
</dbReference>
<dbReference type="Proteomes" id="UP000199450">
    <property type="component" value="Unassembled WGS sequence"/>
</dbReference>
<name>A0A1H7XJ51_9FLAO</name>